<dbReference type="GO" id="GO:0004519">
    <property type="term" value="F:endonuclease activity"/>
    <property type="evidence" value="ECO:0007669"/>
    <property type="project" value="InterPro"/>
</dbReference>
<dbReference type="GO" id="GO:0000470">
    <property type="term" value="P:maturation of LSU-rRNA"/>
    <property type="evidence" value="ECO:0007669"/>
    <property type="project" value="TreeGrafter"/>
</dbReference>
<evidence type="ECO:0000313" key="2">
    <source>
        <dbReference type="EMBL" id="OXA44084.1"/>
    </source>
</evidence>
<dbReference type="GO" id="GO:0000460">
    <property type="term" value="P:maturation of 5.8S rRNA"/>
    <property type="evidence" value="ECO:0007669"/>
    <property type="project" value="TreeGrafter"/>
</dbReference>
<dbReference type="PANTHER" id="PTHR15002">
    <property type="entry name" value="RIBOSOMAL BIOGENESIS PROTEIN LAS1L"/>
    <property type="match status" value="1"/>
</dbReference>
<accession>A0A226DGV8</accession>
<sequence>MDRNPSTPENNRPKNSHNNLPFIKGVSKPFVNPYIEMLTPPRYETSPLGTSPSTPNTALNIVPWTFMEEWVRVCGLLRAGRWLEAIRKLQIWQSRVPNLPLWAEATLFLLQAKVRDELNEECNLDVIRSLYSLALIRFLNNAGHTAATAMGETTSMPTKELTASVGMPDWIVTLRNEVIHGVKVPSLDVLRAAGEFMMRWLKTDVWSASNIIRADEPEEKEMSDSDILSAFVAARLYEMRGTFNIDDPAILDCLNRHRSTNTYKAVSELKDKIVSRMRQNWNDVYPLLVNAMIPSPEFCADLKSTCEDDLFLQLDNIWKPITKVLLQSKGVCNILLKLGTSHLGPDEHVQELGAKWIESLMDGLEANGKLYTNAYEELLKIIVSNPNKFSKLVFPKVIKVLSQKMEASHVESLTLLTNIWMDQCCPLKMPHAGEDPSENNLFTVEGARRQSTSSSDPPSDAAEEDSSFSLDLRLPTWWKGIPFGSDMSK</sequence>
<dbReference type="Proteomes" id="UP000198287">
    <property type="component" value="Unassembled WGS sequence"/>
</dbReference>
<evidence type="ECO:0000313" key="3">
    <source>
        <dbReference type="Proteomes" id="UP000198287"/>
    </source>
</evidence>
<dbReference type="Pfam" id="PF04031">
    <property type="entry name" value="Las1"/>
    <property type="match status" value="1"/>
</dbReference>
<name>A0A226DGV8_FOLCA</name>
<dbReference type="OrthoDB" id="10263222at2759"/>
<proteinExistence type="predicted"/>
<keyword evidence="3" id="KW-1185">Reference proteome</keyword>
<dbReference type="OMA" id="TARWIDK"/>
<feature type="region of interest" description="Disordered" evidence="1">
    <location>
        <begin position="1"/>
        <end position="20"/>
    </location>
</feature>
<reference evidence="2 3" key="1">
    <citation type="submission" date="2015-12" db="EMBL/GenBank/DDBJ databases">
        <title>The genome of Folsomia candida.</title>
        <authorList>
            <person name="Faddeeva A."/>
            <person name="Derks M.F."/>
            <person name="Anvar Y."/>
            <person name="Smit S."/>
            <person name="Van Straalen N."/>
            <person name="Roelofs D."/>
        </authorList>
    </citation>
    <scope>NUCLEOTIDE SEQUENCE [LARGE SCALE GENOMIC DNA]</scope>
    <source>
        <strain evidence="2 3">VU population</strain>
        <tissue evidence="2">Whole body</tissue>
    </source>
</reference>
<dbReference type="GO" id="GO:0030687">
    <property type="term" value="C:preribosome, large subunit precursor"/>
    <property type="evidence" value="ECO:0007669"/>
    <property type="project" value="TreeGrafter"/>
</dbReference>
<dbReference type="PANTHER" id="PTHR15002:SF0">
    <property type="entry name" value="RIBOSOMAL BIOGENESIS PROTEIN LAS1L"/>
    <property type="match status" value="1"/>
</dbReference>
<dbReference type="AlphaFoldDB" id="A0A226DGV8"/>
<dbReference type="EMBL" id="LNIX01000020">
    <property type="protein sequence ID" value="OXA44084.1"/>
    <property type="molecule type" value="Genomic_DNA"/>
</dbReference>
<feature type="compositionally biased region" description="Polar residues" evidence="1">
    <location>
        <begin position="1"/>
        <end position="10"/>
    </location>
</feature>
<dbReference type="InterPro" id="IPR007174">
    <property type="entry name" value="Las1"/>
</dbReference>
<evidence type="ECO:0000256" key="1">
    <source>
        <dbReference type="SAM" id="MobiDB-lite"/>
    </source>
</evidence>
<feature type="region of interest" description="Disordered" evidence="1">
    <location>
        <begin position="446"/>
        <end position="468"/>
    </location>
</feature>
<dbReference type="STRING" id="158441.A0A226DGV8"/>
<organism evidence="2 3">
    <name type="scientific">Folsomia candida</name>
    <name type="common">Springtail</name>
    <dbReference type="NCBI Taxonomy" id="158441"/>
    <lineage>
        <taxon>Eukaryota</taxon>
        <taxon>Metazoa</taxon>
        <taxon>Ecdysozoa</taxon>
        <taxon>Arthropoda</taxon>
        <taxon>Hexapoda</taxon>
        <taxon>Collembola</taxon>
        <taxon>Entomobryomorpha</taxon>
        <taxon>Isotomoidea</taxon>
        <taxon>Isotomidae</taxon>
        <taxon>Proisotominae</taxon>
        <taxon>Folsomia</taxon>
    </lineage>
</organism>
<comment type="caution">
    <text evidence="2">The sequence shown here is derived from an EMBL/GenBank/DDBJ whole genome shotgun (WGS) entry which is preliminary data.</text>
</comment>
<gene>
    <name evidence="2" type="ORF">Fcan01_21328</name>
</gene>
<protein>
    <submittedName>
        <fullName evidence="2">Ribosomal biogenesis protein LAS1L</fullName>
    </submittedName>
</protein>
<dbReference type="GO" id="GO:0090730">
    <property type="term" value="C:Las1 complex"/>
    <property type="evidence" value="ECO:0007669"/>
    <property type="project" value="InterPro"/>
</dbReference>